<evidence type="ECO:0000256" key="2">
    <source>
        <dbReference type="ARBA" id="ARBA00022737"/>
    </source>
</evidence>
<dbReference type="OrthoDB" id="1055097at2759"/>
<dbReference type="InterPro" id="IPR055414">
    <property type="entry name" value="LRR_R13L4/SHOC2-like"/>
</dbReference>
<dbReference type="EMBL" id="KB007900">
    <property type="protein sequence ID" value="ELR21761.1"/>
    <property type="molecule type" value="Genomic_DNA"/>
</dbReference>
<dbReference type="GO" id="GO:0003779">
    <property type="term" value="F:actin binding"/>
    <property type="evidence" value="ECO:0007669"/>
    <property type="project" value="InterPro"/>
</dbReference>
<name>L8HBI2_ACACF</name>
<dbReference type="KEGG" id="acan:ACA1_385370"/>
<dbReference type="SUPFAM" id="SSF52058">
    <property type="entry name" value="L domain-like"/>
    <property type="match status" value="1"/>
</dbReference>
<dbReference type="InterPro" id="IPR011989">
    <property type="entry name" value="ARM-like"/>
</dbReference>
<feature type="region of interest" description="Disordered" evidence="3">
    <location>
        <begin position="284"/>
        <end position="360"/>
    </location>
</feature>
<feature type="compositionally biased region" description="Basic residues" evidence="3">
    <location>
        <begin position="706"/>
        <end position="719"/>
    </location>
</feature>
<reference evidence="5 6" key="1">
    <citation type="journal article" date="2013" name="Genome Biol.">
        <title>Genome of Acanthamoeba castellanii highlights extensive lateral gene transfer and early evolution of tyrosine kinase signaling.</title>
        <authorList>
            <person name="Clarke M."/>
            <person name="Lohan A.J."/>
            <person name="Liu B."/>
            <person name="Lagkouvardos I."/>
            <person name="Roy S."/>
            <person name="Zafar N."/>
            <person name="Bertelli C."/>
            <person name="Schilde C."/>
            <person name="Kianianmomeni A."/>
            <person name="Burglin T.R."/>
            <person name="Frech C."/>
            <person name="Turcotte B."/>
            <person name="Kopec K.O."/>
            <person name="Synnott J.M."/>
            <person name="Choo C."/>
            <person name="Paponov I."/>
            <person name="Finkler A."/>
            <person name="Soon Heng Tan C."/>
            <person name="Hutchins A.P."/>
            <person name="Weinmeier T."/>
            <person name="Rattei T."/>
            <person name="Chu J.S."/>
            <person name="Gimenez G."/>
            <person name="Irimia M."/>
            <person name="Rigden D.J."/>
            <person name="Fitzpatrick D.A."/>
            <person name="Lorenzo-Morales J."/>
            <person name="Bateman A."/>
            <person name="Chiu C.H."/>
            <person name="Tang P."/>
            <person name="Hegemann P."/>
            <person name="Fromm H."/>
            <person name="Raoult D."/>
            <person name="Greub G."/>
            <person name="Miranda-Saavedra D."/>
            <person name="Chen N."/>
            <person name="Nash P."/>
            <person name="Ginger M.L."/>
            <person name="Horn M."/>
            <person name="Schaap P."/>
            <person name="Caler L."/>
            <person name="Loftus B."/>
        </authorList>
    </citation>
    <scope>NUCLEOTIDE SEQUENCE [LARGE SCALE GENOMIC DNA]</scope>
    <source>
        <strain evidence="5 6">Neff</strain>
    </source>
</reference>
<dbReference type="PROSITE" id="PS51450">
    <property type="entry name" value="LRR"/>
    <property type="match status" value="2"/>
</dbReference>
<feature type="compositionally biased region" description="Acidic residues" evidence="3">
    <location>
        <begin position="800"/>
        <end position="818"/>
    </location>
</feature>
<sequence length="875" mass="96918">MCFVVANLKKKVKAQHIKAVTSKLPSLTGLTITSSSLKAIPPELANANTKCELKELNLANNAIKQLPKAFNAMFETLATLDLNKNALKIVEDNVGLEKMIFLRRLSLDENKFTEVPAQIFMLTNLVSLHLAKNAIERLPDNLEQLGKLTQLKLDGNRLTEFPTEALAKLSHLEILDLSNNQLSEMNLPRGVKVELKLRAVNLGHNNFKLSQLKLLLLNSNKIPEVPLELWAEKFTELQTFDLKDNPLDVNVVEVITKYGILSSTLAPRGSLSLLRPALKAKMEEQAAQRKIMQRTNSISSDEDSQPSSSRRRSSTLGRSHHVPSPSSSHHHTPAAPAPPPASMLAPPPPMQAAGGDVSPRQKFRNNAINRARVVPSVGADDSPEYFARLLEGTDKEVLADEMIALRDKLMYQPHAWLDAFIAAKGLINLLTVLERNAKQLRHVNNDACMLHYEALHCYKILIRVKLRDVLGTTGCVDALAFALLPTVLPSLRKIAAKLLADLARIKVIGRKKMLLALEKVRRHLVEKKNREELPQVRKRERFRLLINLLGSAQEQDSTEVWEERNRPAPKDSGADDKADDKSKAEGGSPTEDAKAESPAPATAAEKAPEEPAAAQEATPEDAKEEDARKCLRLHSMRLINTIISVTSNVTVRVAIRKCLIDLGILDKIMWAENSAGSSHSEWQSEVDIFEAFMEDDNEDLEYMLQRKAKKGKKPARRKTPSYPKRSERSGSLGPGDAPVGSPVDKLRQVRRLNSITNLNRLAAASKTTDEGHDDSDNDHSDSDDDASSTDPTTGDTAFTENDDTYASDEEGEDNWEEEQVPYEDYMRIKVVTLGTSIQMPMVTGAKGHLIVPFDASKTIADISLKVKCTICLCHT</sequence>
<dbReference type="Gene3D" id="3.80.10.10">
    <property type="entry name" value="Ribonuclease Inhibitor"/>
    <property type="match status" value="1"/>
</dbReference>
<dbReference type="Gene3D" id="1.25.10.10">
    <property type="entry name" value="Leucine-rich Repeat Variant"/>
    <property type="match status" value="1"/>
</dbReference>
<dbReference type="Pfam" id="PF23598">
    <property type="entry name" value="LRR_14"/>
    <property type="match status" value="1"/>
</dbReference>
<dbReference type="SMART" id="SM00369">
    <property type="entry name" value="LRR_TYP"/>
    <property type="match status" value="8"/>
</dbReference>
<dbReference type="Proteomes" id="UP000011083">
    <property type="component" value="Unassembled WGS sequence"/>
</dbReference>
<feature type="compositionally biased region" description="Basic and acidic residues" evidence="3">
    <location>
        <begin position="561"/>
        <end position="584"/>
    </location>
</feature>
<feature type="compositionally biased region" description="Acidic residues" evidence="3">
    <location>
        <begin position="771"/>
        <end position="787"/>
    </location>
</feature>
<organism evidence="5 6">
    <name type="scientific">Acanthamoeba castellanii (strain ATCC 30010 / Neff)</name>
    <dbReference type="NCBI Taxonomy" id="1257118"/>
    <lineage>
        <taxon>Eukaryota</taxon>
        <taxon>Amoebozoa</taxon>
        <taxon>Discosea</taxon>
        <taxon>Longamoebia</taxon>
        <taxon>Centramoebida</taxon>
        <taxon>Acanthamoebidae</taxon>
        <taxon>Acanthamoeba</taxon>
    </lineage>
</organism>
<dbReference type="PANTHER" id="PTHR45617:SF169">
    <property type="entry name" value="LRRCT DOMAIN-CONTAINING PROTEIN"/>
    <property type="match status" value="1"/>
</dbReference>
<dbReference type="STRING" id="1257118.L8HBI2"/>
<dbReference type="RefSeq" id="XP_004347143.1">
    <property type="nucleotide sequence ID" value="XM_004347093.1"/>
</dbReference>
<keyword evidence="1" id="KW-0433">Leucine-rich repeat</keyword>
<gene>
    <name evidence="5" type="ORF">ACA1_385370</name>
</gene>
<feature type="compositionally biased region" description="Basic residues" evidence="3">
    <location>
        <begin position="309"/>
        <end position="321"/>
    </location>
</feature>
<dbReference type="InterPro" id="IPR016024">
    <property type="entry name" value="ARM-type_fold"/>
</dbReference>
<evidence type="ECO:0000256" key="1">
    <source>
        <dbReference type="ARBA" id="ARBA00022614"/>
    </source>
</evidence>
<feature type="region of interest" description="Disordered" evidence="3">
    <location>
        <begin position="706"/>
        <end position="748"/>
    </location>
</feature>
<dbReference type="InterPro" id="IPR032675">
    <property type="entry name" value="LRR_dom_sf"/>
</dbReference>
<evidence type="ECO:0000313" key="5">
    <source>
        <dbReference type="EMBL" id="ELR21761.1"/>
    </source>
</evidence>
<dbReference type="PANTHER" id="PTHR45617">
    <property type="entry name" value="LEUCINE RICH REPEAT FAMILY PROTEIN"/>
    <property type="match status" value="1"/>
</dbReference>
<dbReference type="InterPro" id="IPR003591">
    <property type="entry name" value="Leu-rich_rpt_typical-subtyp"/>
</dbReference>
<protein>
    <submittedName>
        <fullName evidence="5">Leucine rich repeat domain containing protein</fullName>
    </submittedName>
</protein>
<keyword evidence="2" id="KW-0677">Repeat</keyword>
<feature type="region of interest" description="Disordered" evidence="3">
    <location>
        <begin position="556"/>
        <end position="627"/>
    </location>
</feature>
<dbReference type="InterPro" id="IPR001611">
    <property type="entry name" value="Leu-rich_rpt"/>
</dbReference>
<feature type="compositionally biased region" description="Low complexity" evidence="3">
    <location>
        <begin position="596"/>
        <end position="617"/>
    </location>
</feature>
<feature type="domain" description="Formin GTPase-binding" evidence="4">
    <location>
        <begin position="279"/>
        <end position="504"/>
    </location>
</feature>
<dbReference type="GO" id="GO:0031267">
    <property type="term" value="F:small GTPase binding"/>
    <property type="evidence" value="ECO:0007669"/>
    <property type="project" value="InterPro"/>
</dbReference>
<dbReference type="Pfam" id="PF06371">
    <property type="entry name" value="Drf_GBD"/>
    <property type="match status" value="1"/>
</dbReference>
<feature type="region of interest" description="Disordered" evidence="3">
    <location>
        <begin position="763"/>
        <end position="818"/>
    </location>
</feature>
<dbReference type="GO" id="GO:0030036">
    <property type="term" value="P:actin cytoskeleton organization"/>
    <property type="evidence" value="ECO:0007669"/>
    <property type="project" value="InterPro"/>
</dbReference>
<dbReference type="VEuPathDB" id="AmoebaDB:ACA1_385370"/>
<keyword evidence="6" id="KW-1185">Reference proteome</keyword>
<accession>L8HBI2</accession>
<feature type="compositionally biased region" description="Pro residues" evidence="3">
    <location>
        <begin position="335"/>
        <end position="350"/>
    </location>
</feature>
<dbReference type="GeneID" id="14922673"/>
<evidence type="ECO:0000256" key="3">
    <source>
        <dbReference type="SAM" id="MobiDB-lite"/>
    </source>
</evidence>
<dbReference type="SUPFAM" id="SSF48371">
    <property type="entry name" value="ARM repeat"/>
    <property type="match status" value="1"/>
</dbReference>
<dbReference type="SMART" id="SM01140">
    <property type="entry name" value="Drf_GBD"/>
    <property type="match status" value="1"/>
</dbReference>
<dbReference type="InterPro" id="IPR010473">
    <property type="entry name" value="GTPase-bd"/>
</dbReference>
<evidence type="ECO:0000313" key="6">
    <source>
        <dbReference type="Proteomes" id="UP000011083"/>
    </source>
</evidence>
<dbReference type="AlphaFoldDB" id="L8HBI2"/>
<proteinExistence type="predicted"/>
<evidence type="ECO:0000259" key="4">
    <source>
        <dbReference type="SMART" id="SM01140"/>
    </source>
</evidence>